<keyword evidence="3" id="KW-0408">Iron</keyword>
<dbReference type="PANTHER" id="PTHR20883">
    <property type="entry name" value="PHYTANOYL-COA DIOXYGENASE DOMAIN CONTAINING 1"/>
    <property type="match status" value="1"/>
</dbReference>
<dbReference type="InterPro" id="IPR008775">
    <property type="entry name" value="Phytyl_CoA_dOase-like"/>
</dbReference>
<keyword evidence="2" id="KW-0479">Metal-binding</keyword>
<evidence type="ECO:0008006" key="6">
    <source>
        <dbReference type="Google" id="ProtNLM"/>
    </source>
</evidence>
<dbReference type="PANTHER" id="PTHR20883:SF15">
    <property type="entry name" value="PHYTANOYL-COA DIOXYGENASE DOMAIN-CONTAINING PROTEIN 1"/>
    <property type="match status" value="1"/>
</dbReference>
<gene>
    <name evidence="4" type="ORF">PSON_ATCC_30995.1.T0620126</name>
</gene>
<accession>A0A8S1NVT9</accession>
<evidence type="ECO:0000313" key="4">
    <source>
        <dbReference type="EMBL" id="CAD8094321.1"/>
    </source>
</evidence>
<keyword evidence="5" id="KW-1185">Reference proteome</keyword>
<reference evidence="4" key="1">
    <citation type="submission" date="2021-01" db="EMBL/GenBank/DDBJ databases">
        <authorList>
            <consortium name="Genoscope - CEA"/>
            <person name="William W."/>
        </authorList>
    </citation>
    <scope>NUCLEOTIDE SEQUENCE</scope>
</reference>
<organism evidence="4 5">
    <name type="scientific">Paramecium sonneborni</name>
    <dbReference type="NCBI Taxonomy" id="65129"/>
    <lineage>
        <taxon>Eukaryota</taxon>
        <taxon>Sar</taxon>
        <taxon>Alveolata</taxon>
        <taxon>Ciliophora</taxon>
        <taxon>Intramacronucleata</taxon>
        <taxon>Oligohymenophorea</taxon>
        <taxon>Peniculida</taxon>
        <taxon>Parameciidae</taxon>
        <taxon>Paramecium</taxon>
    </lineage>
</organism>
<dbReference type="Proteomes" id="UP000692954">
    <property type="component" value="Unassembled WGS sequence"/>
</dbReference>
<evidence type="ECO:0000256" key="2">
    <source>
        <dbReference type="ARBA" id="ARBA00022723"/>
    </source>
</evidence>
<evidence type="ECO:0000256" key="3">
    <source>
        <dbReference type="ARBA" id="ARBA00023004"/>
    </source>
</evidence>
<comment type="caution">
    <text evidence="4">The sequence shown here is derived from an EMBL/GenBank/DDBJ whole genome shotgun (WGS) entry which is preliminary data.</text>
</comment>
<protein>
    <recommendedName>
        <fullName evidence="6">Phytanoyl-CoA dioxygenase</fullName>
    </recommendedName>
</protein>
<name>A0A8S1NVT9_9CILI</name>
<dbReference type="GO" id="GO:0046872">
    <property type="term" value="F:metal ion binding"/>
    <property type="evidence" value="ECO:0007669"/>
    <property type="project" value="UniProtKB-KW"/>
</dbReference>
<dbReference type="AlphaFoldDB" id="A0A8S1NVT9"/>
<evidence type="ECO:0000313" key="5">
    <source>
        <dbReference type="Proteomes" id="UP000692954"/>
    </source>
</evidence>
<dbReference type="EMBL" id="CAJJDN010000062">
    <property type="protein sequence ID" value="CAD8094321.1"/>
    <property type="molecule type" value="Genomic_DNA"/>
</dbReference>
<dbReference type="Pfam" id="PF05721">
    <property type="entry name" value="PhyH"/>
    <property type="match status" value="1"/>
</dbReference>
<sequence length="304" mass="35112">MFRFLCKFNFKQMTKFQADFYHANGYLVLPNILNHQEIDKLLQRTNDLVEKADLVNNQMFFDTKNAPRGMSFLDTASKIGYLLELGMIDEKGQIKVKDKKLALNKIGHAMHDLDPVFEKFSYNNIFKAVLKGVGYIDPILAQTMVIFKNQKFGTAVDMHTDNTYIISEPKLSCIGLWIALEDATKNNGCMYAFPKSHLTPTTYFNVLDDTRRNTKMIGTNPEYQKHFDPSKAECLEVSKGSVILLHGDLVHFSGHNHSSQSRHAYTLHFIEGHNNNWSKQAWLQRIPELPFQKYYKRVSEIDTF</sequence>
<proteinExistence type="predicted"/>
<dbReference type="OrthoDB" id="445007at2759"/>
<evidence type="ECO:0000256" key="1">
    <source>
        <dbReference type="ARBA" id="ARBA00001962"/>
    </source>
</evidence>
<comment type="cofactor">
    <cofactor evidence="1">
        <name>Fe cation</name>
        <dbReference type="ChEBI" id="CHEBI:24875"/>
    </cofactor>
</comment>